<evidence type="ECO:0000313" key="2">
    <source>
        <dbReference type="EMBL" id="OJJ44325.1"/>
    </source>
</evidence>
<evidence type="ECO:0000313" key="3">
    <source>
        <dbReference type="Proteomes" id="UP000184188"/>
    </source>
</evidence>
<sequence>MTYSKIGSRCTTPDMQGINFCLRLQHPRPISSNRALSLRHYCPLPVESRSFDTSVFISCAPPHAPSSARRSTVLHTASGTDREARRAPITPDSVPCEENACHRCGRWVQKGRKRLRQTLERVGFVPGSRRIALPPPRPRYLPPVHGRSD</sequence>
<feature type="region of interest" description="Disordered" evidence="1">
    <location>
        <begin position="128"/>
        <end position="149"/>
    </location>
</feature>
<accession>A0A1L9SAW8</accession>
<dbReference type="GeneID" id="34616624"/>
<dbReference type="VEuPathDB" id="FungiDB:ASPZODRAFT_772922"/>
<dbReference type="AlphaFoldDB" id="A0A1L9SAW8"/>
<keyword evidence="3" id="KW-1185">Reference proteome</keyword>
<feature type="compositionally biased region" description="Polar residues" evidence="1">
    <location>
        <begin position="68"/>
        <end position="79"/>
    </location>
</feature>
<gene>
    <name evidence="2" type="ORF">ASPZODRAFT_772922</name>
</gene>
<dbReference type="RefSeq" id="XP_022578835.1">
    <property type="nucleotide sequence ID" value="XM_022730160.1"/>
</dbReference>
<dbReference type="EMBL" id="KV878348">
    <property type="protein sequence ID" value="OJJ44325.1"/>
    <property type="molecule type" value="Genomic_DNA"/>
</dbReference>
<organism evidence="2 3">
    <name type="scientific">Penicilliopsis zonata CBS 506.65</name>
    <dbReference type="NCBI Taxonomy" id="1073090"/>
    <lineage>
        <taxon>Eukaryota</taxon>
        <taxon>Fungi</taxon>
        <taxon>Dikarya</taxon>
        <taxon>Ascomycota</taxon>
        <taxon>Pezizomycotina</taxon>
        <taxon>Eurotiomycetes</taxon>
        <taxon>Eurotiomycetidae</taxon>
        <taxon>Eurotiales</taxon>
        <taxon>Aspergillaceae</taxon>
        <taxon>Penicilliopsis</taxon>
    </lineage>
</organism>
<name>A0A1L9SAW8_9EURO</name>
<proteinExistence type="predicted"/>
<protein>
    <submittedName>
        <fullName evidence="2">Uncharacterized protein</fullName>
    </submittedName>
</protein>
<feature type="region of interest" description="Disordered" evidence="1">
    <location>
        <begin position="62"/>
        <end position="92"/>
    </location>
</feature>
<dbReference type="Proteomes" id="UP000184188">
    <property type="component" value="Unassembled WGS sequence"/>
</dbReference>
<reference evidence="3" key="1">
    <citation type="journal article" date="2017" name="Genome Biol.">
        <title>Comparative genomics reveals high biological diversity and specific adaptations in the industrially and medically important fungal genus Aspergillus.</title>
        <authorList>
            <person name="de Vries R.P."/>
            <person name="Riley R."/>
            <person name="Wiebenga A."/>
            <person name="Aguilar-Osorio G."/>
            <person name="Amillis S."/>
            <person name="Uchima C.A."/>
            <person name="Anderluh G."/>
            <person name="Asadollahi M."/>
            <person name="Askin M."/>
            <person name="Barry K."/>
            <person name="Battaglia E."/>
            <person name="Bayram O."/>
            <person name="Benocci T."/>
            <person name="Braus-Stromeyer S.A."/>
            <person name="Caldana C."/>
            <person name="Canovas D."/>
            <person name="Cerqueira G.C."/>
            <person name="Chen F."/>
            <person name="Chen W."/>
            <person name="Choi C."/>
            <person name="Clum A."/>
            <person name="Dos Santos R.A."/>
            <person name="Damasio A.R."/>
            <person name="Diallinas G."/>
            <person name="Emri T."/>
            <person name="Fekete E."/>
            <person name="Flipphi M."/>
            <person name="Freyberg S."/>
            <person name="Gallo A."/>
            <person name="Gournas C."/>
            <person name="Habgood R."/>
            <person name="Hainaut M."/>
            <person name="Harispe M.L."/>
            <person name="Henrissat B."/>
            <person name="Hilden K.S."/>
            <person name="Hope R."/>
            <person name="Hossain A."/>
            <person name="Karabika E."/>
            <person name="Karaffa L."/>
            <person name="Karanyi Z."/>
            <person name="Krasevec N."/>
            <person name="Kuo A."/>
            <person name="Kusch H."/>
            <person name="LaButti K."/>
            <person name="Lagendijk E.L."/>
            <person name="Lapidus A."/>
            <person name="Levasseur A."/>
            <person name="Lindquist E."/>
            <person name="Lipzen A."/>
            <person name="Logrieco A.F."/>
            <person name="MacCabe A."/>
            <person name="Maekelae M.R."/>
            <person name="Malavazi I."/>
            <person name="Melin P."/>
            <person name="Meyer V."/>
            <person name="Mielnichuk N."/>
            <person name="Miskei M."/>
            <person name="Molnar A.P."/>
            <person name="Mule G."/>
            <person name="Ngan C.Y."/>
            <person name="Orejas M."/>
            <person name="Orosz E."/>
            <person name="Ouedraogo J.P."/>
            <person name="Overkamp K.M."/>
            <person name="Park H.-S."/>
            <person name="Perrone G."/>
            <person name="Piumi F."/>
            <person name="Punt P.J."/>
            <person name="Ram A.F."/>
            <person name="Ramon A."/>
            <person name="Rauscher S."/>
            <person name="Record E."/>
            <person name="Riano-Pachon D.M."/>
            <person name="Robert V."/>
            <person name="Roehrig J."/>
            <person name="Ruller R."/>
            <person name="Salamov A."/>
            <person name="Salih N.S."/>
            <person name="Samson R.A."/>
            <person name="Sandor E."/>
            <person name="Sanguinetti M."/>
            <person name="Schuetze T."/>
            <person name="Sepcic K."/>
            <person name="Shelest E."/>
            <person name="Sherlock G."/>
            <person name="Sophianopoulou V."/>
            <person name="Squina F.M."/>
            <person name="Sun H."/>
            <person name="Susca A."/>
            <person name="Todd R.B."/>
            <person name="Tsang A."/>
            <person name="Unkles S.E."/>
            <person name="van de Wiele N."/>
            <person name="van Rossen-Uffink D."/>
            <person name="Oliveira J.V."/>
            <person name="Vesth T.C."/>
            <person name="Visser J."/>
            <person name="Yu J.-H."/>
            <person name="Zhou M."/>
            <person name="Andersen M.R."/>
            <person name="Archer D.B."/>
            <person name="Baker S.E."/>
            <person name="Benoit I."/>
            <person name="Brakhage A.A."/>
            <person name="Braus G.H."/>
            <person name="Fischer R."/>
            <person name="Frisvad J.C."/>
            <person name="Goldman G.H."/>
            <person name="Houbraken J."/>
            <person name="Oakley B."/>
            <person name="Pocsi I."/>
            <person name="Scazzocchio C."/>
            <person name="Seiboth B."/>
            <person name="vanKuyk P.A."/>
            <person name="Wortman J."/>
            <person name="Dyer P.S."/>
            <person name="Grigoriev I.V."/>
        </authorList>
    </citation>
    <scope>NUCLEOTIDE SEQUENCE [LARGE SCALE GENOMIC DNA]</scope>
    <source>
        <strain evidence="3">CBS 506.65</strain>
    </source>
</reference>
<evidence type="ECO:0000256" key="1">
    <source>
        <dbReference type="SAM" id="MobiDB-lite"/>
    </source>
</evidence>